<organism evidence="6 7">
    <name type="scientific">Ophiocordyceps polyrhachis-furcata BCC 54312</name>
    <dbReference type="NCBI Taxonomy" id="1330021"/>
    <lineage>
        <taxon>Eukaryota</taxon>
        <taxon>Fungi</taxon>
        <taxon>Dikarya</taxon>
        <taxon>Ascomycota</taxon>
        <taxon>Pezizomycotina</taxon>
        <taxon>Sordariomycetes</taxon>
        <taxon>Hypocreomycetidae</taxon>
        <taxon>Hypocreales</taxon>
        <taxon>Ophiocordycipitaceae</taxon>
        <taxon>Ophiocordyceps</taxon>
    </lineage>
</organism>
<dbReference type="InterPro" id="IPR011990">
    <property type="entry name" value="TPR-like_helical_dom_sf"/>
</dbReference>
<gene>
    <name evidence="6" type="ORF">L249_5184</name>
</gene>
<proteinExistence type="predicted"/>
<dbReference type="Gene3D" id="3.40.50.300">
    <property type="entry name" value="P-loop containing nucleotide triphosphate hydrolases"/>
    <property type="match status" value="1"/>
</dbReference>
<keyword evidence="1" id="KW-0677">Repeat</keyword>
<evidence type="ECO:0000256" key="1">
    <source>
        <dbReference type="ARBA" id="ARBA00022737"/>
    </source>
</evidence>
<dbReference type="Pfam" id="PF17109">
    <property type="entry name" value="Goodbye"/>
    <property type="match status" value="1"/>
</dbReference>
<sequence>MPLEKMDLEIRQKMADPIVEPLHVEGQFAAILADAASSYKEKSGRPLDKFMTPPMNSVDDLKRELNLQNDGFLAFRAKRQAIFSAVSVALRPVELVGDIVAGAASQAFAPSQTIYSASLYLINAGHNVSSTYDSIIELFQQLSDFTSRLEVYLRFALSPSLRAKVVSILVALFDVIVLTTKEIRRGRFRAYFKRIVGSASPVQPAIERLKALTQGEERQVLADTFGNVSELGTKAGRIESIVTQVSQGVQILQVEHRELASRHNDDKLRAILNPSPFADDIYCALKKSIVPHTGAWILSDESLNAWLRAEVPYLWIFGNAGTGKSYVVTSVISWARDNIDKIPCIGYFYFRADNPETRSVLQALRDVAHQLSEKDVVYRKELASQLESRDDIMTVASAFRKLFTSPVSRQRIKYIFLDGIDEADPDEIQELLSCLAPEEDEPPQLPHFQFALIGRPYLSENVDAMLNAHGQSLATVQVTSDRNAGDVRAFINSSVFHSRVLSRTSVDFKTKVIAALEEQADGFFIVAKFMLDDVNRKRHLNSILESLQTYPKEINSVLQRTITDLCNTITEEEARDLREILCWVTCAEEPLTLGQLEAALVLRFGDPPMFLEESLRRQYSCFFDLEREDGLTTDDLVKDAGRLYQREPRRDLRTSRFFSQHPAGRSLSAGEASMPKRNLSPAAGWNRNSMGGLSNPIDGASPRLSGSSFDVASDTEFRSNKSTTRVVFFHSSVRDFFRASRPPASASLGLDMGDARLRIVKTCLRIFNDKDWFLALDLGPGKEALRQYAAWYWQEHVASIDPATVARQEKRQLAGQLYRMLTEESTVHDWTIMYEKNDEGLDVLNNANIRGLQRWFGDADVVDGLTTEAASAFAGAATARAAGVCEQIGRYYARAWLANDFERYVPPLFCFKIVQSVAFLDAGYGWSQSSTHTVEERMARATSWAAQEETAHWHRRVGSTYLMMGFADDALRHYDAALQMDQNSVETSSRIAYCLYKDGRYHDALEKSVECAAMEERDIRDGRLSRAEQRNSRWRLYRDYLIIAKCAHQTGNAEYTHAFFAKAMAAAGDAGLSPAESLEAEVGYLEALAADSLHGQMVALAKDMAAQASRNDHGKGRFADLLLEHHSSDLVLDWMPKAACKAGQLAFFLDQAGRALEVADSMSDSTRGLYLRLALGTGYAYDGDGDEAMAIFEHISLLEARPRGTIATRRAHAVSFQKLAGLYKQRALWAGGPRTAAGEGWVRKLEAVQSKQLEHRNADMPAVMLGSDINVASIYLASFYRLQGREEEAWSLLSGLISDSLAILSDSEPENDVFALDNLLRIFIAADDVGNAQALARSMRRVNPEASISTPDESPVERRNASGAPKLPGIRRHDRSCFQCLEMVAPSAEYVMCLFCMESYCRRCVDDVVRRGRDDGDDDDDGRVMCRSDHDWMTVEPLNRVLHTGEILVDEGVQGFAEWKDGVRRDWGVKMKMPLADVGGTRVNFF</sequence>
<dbReference type="InterPro" id="IPR019734">
    <property type="entry name" value="TPR_rpt"/>
</dbReference>
<feature type="domain" description="Nephrocystin 3-like N-terminal" evidence="5">
    <location>
        <begin position="293"/>
        <end position="436"/>
    </location>
</feature>
<dbReference type="PANTHER" id="PTHR10039:SF17">
    <property type="entry name" value="FUNGAL STAND N-TERMINAL GOODBYE DOMAIN-CONTAINING PROTEIN-RELATED"/>
    <property type="match status" value="1"/>
</dbReference>
<dbReference type="Pfam" id="PF24883">
    <property type="entry name" value="NPHP3_N"/>
    <property type="match status" value="1"/>
</dbReference>
<reference evidence="6 7" key="1">
    <citation type="journal article" date="2015" name="BMC Genomics">
        <title>Insights from the genome of Ophiocordyceps polyrhachis-furcata to pathogenicity and host specificity in insect fungi.</title>
        <authorList>
            <person name="Wichadakul D."/>
            <person name="Kobmoo N."/>
            <person name="Ingsriswang S."/>
            <person name="Tangphatsornruang S."/>
            <person name="Chantasingh D."/>
            <person name="Luangsa-ard J.J."/>
            <person name="Eurwilaichitr L."/>
        </authorList>
    </citation>
    <scope>NUCLEOTIDE SEQUENCE [LARGE SCALE GENOMIC DNA]</scope>
    <source>
        <strain evidence="6 7">BCC 54312</strain>
    </source>
</reference>
<feature type="region of interest" description="Disordered" evidence="3">
    <location>
        <begin position="661"/>
        <end position="691"/>
    </location>
</feature>
<evidence type="ECO:0000313" key="6">
    <source>
        <dbReference type="EMBL" id="RCI11035.1"/>
    </source>
</evidence>
<name>A0A367L9D5_9HYPO</name>
<evidence type="ECO:0000259" key="4">
    <source>
        <dbReference type="Pfam" id="PF17109"/>
    </source>
</evidence>
<evidence type="ECO:0000256" key="2">
    <source>
        <dbReference type="PROSITE-ProRule" id="PRU00339"/>
    </source>
</evidence>
<dbReference type="Proteomes" id="UP000253664">
    <property type="component" value="Unassembled WGS sequence"/>
</dbReference>
<dbReference type="SUPFAM" id="SSF52540">
    <property type="entry name" value="P-loop containing nucleoside triphosphate hydrolases"/>
    <property type="match status" value="1"/>
</dbReference>
<feature type="repeat" description="TPR" evidence="2">
    <location>
        <begin position="951"/>
        <end position="984"/>
    </location>
</feature>
<dbReference type="EMBL" id="LKCN02000011">
    <property type="protein sequence ID" value="RCI11035.1"/>
    <property type="molecule type" value="Genomic_DNA"/>
</dbReference>
<dbReference type="InterPro" id="IPR056884">
    <property type="entry name" value="NPHP3-like_N"/>
</dbReference>
<dbReference type="OrthoDB" id="448455at2759"/>
<evidence type="ECO:0000313" key="7">
    <source>
        <dbReference type="Proteomes" id="UP000253664"/>
    </source>
</evidence>
<feature type="domain" description="Fungal STAND N-terminal Goodbye" evidence="4">
    <location>
        <begin position="34"/>
        <end position="152"/>
    </location>
</feature>
<dbReference type="InterPro" id="IPR031350">
    <property type="entry name" value="Goodbye_dom"/>
</dbReference>
<dbReference type="PROSITE" id="PS50005">
    <property type="entry name" value="TPR"/>
    <property type="match status" value="1"/>
</dbReference>
<keyword evidence="2" id="KW-0802">TPR repeat</keyword>
<dbReference type="InterPro" id="IPR027417">
    <property type="entry name" value="P-loop_NTPase"/>
</dbReference>
<evidence type="ECO:0000256" key="3">
    <source>
        <dbReference type="SAM" id="MobiDB-lite"/>
    </source>
</evidence>
<dbReference type="SUPFAM" id="SSF48452">
    <property type="entry name" value="TPR-like"/>
    <property type="match status" value="1"/>
</dbReference>
<comment type="caution">
    <text evidence="6">The sequence shown here is derived from an EMBL/GenBank/DDBJ whole genome shotgun (WGS) entry which is preliminary data.</text>
</comment>
<keyword evidence="7" id="KW-1185">Reference proteome</keyword>
<dbReference type="PANTHER" id="PTHR10039">
    <property type="entry name" value="AMELOGENIN"/>
    <property type="match status" value="1"/>
</dbReference>
<dbReference type="Gene3D" id="1.25.40.10">
    <property type="entry name" value="Tetratricopeptide repeat domain"/>
    <property type="match status" value="1"/>
</dbReference>
<evidence type="ECO:0000259" key="5">
    <source>
        <dbReference type="Pfam" id="PF24883"/>
    </source>
</evidence>
<accession>A0A367L9D5</accession>
<protein>
    <submittedName>
        <fullName evidence="6">Uncharacterized protein</fullName>
    </submittedName>
</protein>
<feature type="region of interest" description="Disordered" evidence="3">
    <location>
        <begin position="1340"/>
        <end position="1367"/>
    </location>
</feature>